<dbReference type="EnsemblPlants" id="AVESA.00010b.r2.4AG0594290.1">
    <property type="protein sequence ID" value="AVESA.00010b.r2.4AG0594290.1.CDS"/>
    <property type="gene ID" value="AVESA.00010b.r2.4AG0594290"/>
</dbReference>
<accession>A0ACD5WBX2</accession>
<sequence>MLDNIIYAIMEQVYVSYLNGMCVCWLIYVFNVTSVDFLFKPDIYPNGSPKFNLQKAALGVKKTPSNKRKRRSPKGSKPRAQWNMGLQKSLVDILHEHNNDYHRAQNGWSGDTWNLMTKIFKDQNKHVNFTKSQLQDQEKELKRQYCMLKEARKQSGAGWCEKSCRIQADDALSDNLLIVSFFHSYTWPKFIYQVGTHFFSHVWLQSFPKIGKFKKYDFPLFDRLGDLYDGQIAEGTYNFTSISETSQIDEENEEVQSADTNDDDDDLQIVDGGGPAHLGAEVNPVIDVDAAQKDELTNGGAPSIVPKKKSTNGGGPAIVPKKKPTNELNKPNKSDAMVVVVDRYVKMKEKQAEEEKAESNVFTISKCISAVQNMKELSRVERVKASKVFKIAENRETFLTWVAQDEESAIMWLRGELQDLP</sequence>
<dbReference type="Proteomes" id="UP001732700">
    <property type="component" value="Chromosome 4A"/>
</dbReference>
<evidence type="ECO:0000313" key="2">
    <source>
        <dbReference type="Proteomes" id="UP001732700"/>
    </source>
</evidence>
<organism evidence="1 2">
    <name type="scientific">Avena sativa</name>
    <name type="common">Oat</name>
    <dbReference type="NCBI Taxonomy" id="4498"/>
    <lineage>
        <taxon>Eukaryota</taxon>
        <taxon>Viridiplantae</taxon>
        <taxon>Streptophyta</taxon>
        <taxon>Embryophyta</taxon>
        <taxon>Tracheophyta</taxon>
        <taxon>Spermatophyta</taxon>
        <taxon>Magnoliopsida</taxon>
        <taxon>Liliopsida</taxon>
        <taxon>Poales</taxon>
        <taxon>Poaceae</taxon>
        <taxon>BOP clade</taxon>
        <taxon>Pooideae</taxon>
        <taxon>Poodae</taxon>
        <taxon>Poeae</taxon>
        <taxon>Poeae Chloroplast Group 1 (Aveneae type)</taxon>
        <taxon>Aveninae</taxon>
        <taxon>Avena</taxon>
    </lineage>
</organism>
<protein>
    <submittedName>
        <fullName evidence="1">Uncharacterized protein</fullName>
    </submittedName>
</protein>
<evidence type="ECO:0000313" key="1">
    <source>
        <dbReference type="EnsemblPlants" id="AVESA.00010b.r2.4AG0594290.1.CDS"/>
    </source>
</evidence>
<proteinExistence type="predicted"/>
<name>A0ACD5WBX2_AVESA</name>
<keyword evidence="2" id="KW-1185">Reference proteome</keyword>
<reference evidence="1" key="1">
    <citation type="submission" date="2021-05" db="EMBL/GenBank/DDBJ databases">
        <authorList>
            <person name="Scholz U."/>
            <person name="Mascher M."/>
            <person name="Fiebig A."/>
        </authorList>
    </citation>
    <scope>NUCLEOTIDE SEQUENCE [LARGE SCALE GENOMIC DNA]</scope>
</reference>
<reference evidence="1" key="2">
    <citation type="submission" date="2025-09" db="UniProtKB">
        <authorList>
            <consortium name="EnsemblPlants"/>
        </authorList>
    </citation>
    <scope>IDENTIFICATION</scope>
</reference>